<dbReference type="EMBL" id="JARKIE010000597">
    <property type="protein sequence ID" value="KAJ7625404.1"/>
    <property type="molecule type" value="Genomic_DNA"/>
</dbReference>
<organism evidence="2 3">
    <name type="scientific">Mycena rosella</name>
    <name type="common">Pink bonnet</name>
    <name type="synonym">Agaricus rosellus</name>
    <dbReference type="NCBI Taxonomy" id="1033263"/>
    <lineage>
        <taxon>Eukaryota</taxon>
        <taxon>Fungi</taxon>
        <taxon>Dikarya</taxon>
        <taxon>Basidiomycota</taxon>
        <taxon>Agaricomycotina</taxon>
        <taxon>Agaricomycetes</taxon>
        <taxon>Agaricomycetidae</taxon>
        <taxon>Agaricales</taxon>
        <taxon>Marasmiineae</taxon>
        <taxon>Mycenaceae</taxon>
        <taxon>Mycena</taxon>
    </lineage>
</organism>
<comment type="caution">
    <text evidence="2">The sequence shown here is derived from an EMBL/GenBank/DDBJ whole genome shotgun (WGS) entry which is preliminary data.</text>
</comment>
<dbReference type="AlphaFoldDB" id="A0AAD7BMV9"/>
<name>A0AAD7BMV9_MYCRO</name>
<keyword evidence="3" id="KW-1185">Reference proteome</keyword>
<protein>
    <submittedName>
        <fullName evidence="2">Uncharacterized protein</fullName>
    </submittedName>
</protein>
<sequence length="63" mass="7188">MRIRRAWVFTKGRAQWVFQDAHSSMRRNSPEPPRAQSSAPQDLGVLVSLTVPSFSREPSHLKV</sequence>
<accession>A0AAD7BMV9</accession>
<evidence type="ECO:0000313" key="3">
    <source>
        <dbReference type="Proteomes" id="UP001221757"/>
    </source>
</evidence>
<feature type="region of interest" description="Disordered" evidence="1">
    <location>
        <begin position="22"/>
        <end position="42"/>
    </location>
</feature>
<gene>
    <name evidence="2" type="ORF">B0H17DRAFT_1111267</name>
</gene>
<reference evidence="2" key="1">
    <citation type="submission" date="2023-03" db="EMBL/GenBank/DDBJ databases">
        <title>Massive genome expansion in bonnet fungi (Mycena s.s.) driven by repeated elements and novel gene families across ecological guilds.</title>
        <authorList>
            <consortium name="Lawrence Berkeley National Laboratory"/>
            <person name="Harder C.B."/>
            <person name="Miyauchi S."/>
            <person name="Viragh M."/>
            <person name="Kuo A."/>
            <person name="Thoen E."/>
            <person name="Andreopoulos B."/>
            <person name="Lu D."/>
            <person name="Skrede I."/>
            <person name="Drula E."/>
            <person name="Henrissat B."/>
            <person name="Morin E."/>
            <person name="Kohler A."/>
            <person name="Barry K."/>
            <person name="LaButti K."/>
            <person name="Morin E."/>
            <person name="Salamov A."/>
            <person name="Lipzen A."/>
            <person name="Mereny Z."/>
            <person name="Hegedus B."/>
            <person name="Baldrian P."/>
            <person name="Stursova M."/>
            <person name="Weitz H."/>
            <person name="Taylor A."/>
            <person name="Grigoriev I.V."/>
            <person name="Nagy L.G."/>
            <person name="Martin F."/>
            <person name="Kauserud H."/>
        </authorList>
    </citation>
    <scope>NUCLEOTIDE SEQUENCE</scope>
    <source>
        <strain evidence="2">CBHHK067</strain>
    </source>
</reference>
<proteinExistence type="predicted"/>
<evidence type="ECO:0000256" key="1">
    <source>
        <dbReference type="SAM" id="MobiDB-lite"/>
    </source>
</evidence>
<evidence type="ECO:0000313" key="2">
    <source>
        <dbReference type="EMBL" id="KAJ7625404.1"/>
    </source>
</evidence>
<dbReference type="Proteomes" id="UP001221757">
    <property type="component" value="Unassembled WGS sequence"/>
</dbReference>